<dbReference type="OrthoDB" id="2634326at2759"/>
<evidence type="ECO:0000256" key="1">
    <source>
        <dbReference type="SAM" id="MobiDB-lite"/>
    </source>
</evidence>
<name>A0A4Q2D072_9AGAR</name>
<evidence type="ECO:0000313" key="2">
    <source>
        <dbReference type="EMBL" id="RXW12570.1"/>
    </source>
</evidence>
<sequence length="836" mass="93834">MTESFPMNFTQEDGRWVPNGNEDLGRRLDYRAKDMLSFMILDNEVLPEEAVKINGSPVYTPEELEKVRPHALWLVTSPNMYSIPQPPIGIRHVRARANGKYGLDDRMQHPQVVCKGYEWIGCIPRPREDLQILRKTPRLEDTKLVTGTWIDTDCRILSAEFVDALRGQATLCFDIAFKTLERQRTATILSSMVAHTQQCLERLTYGLPYRDLILTVGDIQRACLDIRGLSTYITTFWPRSTPTSMEGLKPHNVDTSLIGCFTHSREEAQFLHSIGIPVWWIRPNFTVNQFDTRVWTSARQTTTYIDPSVVKEEYLEAESGRRVFEDVYVGLPGTDLQRSTLRLGCRVFDVTEASAIAYQRLEKKYRTNSSGSSGTIVPQPVYIYSLPDFLKPNPGPSAETIAAAHPPTDAMLSPGSSILSSSISNHPPGSLSPSSDLSSFSSSSSPSVDIHVSRQPPMPLKTEKRPPDIPVWRNALTDIQPLLKPGARLAPHYDGYKLPEIGIFYNATAENELIYLATWLATRQVHLYNLSNGVQLGTIKRQQWQNYLKAILKSLNPEGGPPGILDSSALQDPTPAHPSSSSMPSLPSYPSQATSASHDPNSKRKSKSKSGSERNRKRRKNDEGSDDYLTSLPARQERLDKILWYEQTIMLGSKEDLQEALTPEISAEVLYELRETTFRVELMAMDQVLAPHKWGGKDSNNVDGDGLVQVRLQREMALRRVFPTPPGEQVAEIFISAIPNIDRGLAAAFWADRHPYIKQLHSLMLDWEGCPRALREAPTSPGPNNTPELEKLVVGHYCQTFATSFGRAPVTPCRLPYRARIRKQPARSFGSLTEDN</sequence>
<feature type="region of interest" description="Disordered" evidence="1">
    <location>
        <begin position="414"/>
        <end position="467"/>
    </location>
</feature>
<dbReference type="STRING" id="2316362.A0A4Q2D072"/>
<dbReference type="Proteomes" id="UP000290288">
    <property type="component" value="Unassembled WGS sequence"/>
</dbReference>
<protein>
    <submittedName>
        <fullName evidence="2">Uncharacterized protein</fullName>
    </submittedName>
</protein>
<accession>A0A4Q2D072</accession>
<keyword evidence="3" id="KW-1185">Reference proteome</keyword>
<gene>
    <name evidence="2" type="ORF">EST38_g13284</name>
</gene>
<proteinExistence type="predicted"/>
<feature type="compositionally biased region" description="Low complexity" evidence="1">
    <location>
        <begin position="414"/>
        <end position="447"/>
    </location>
</feature>
<dbReference type="EMBL" id="SDEE01001197">
    <property type="protein sequence ID" value="RXW12570.1"/>
    <property type="molecule type" value="Genomic_DNA"/>
</dbReference>
<organism evidence="2 3">
    <name type="scientific">Candolleomyces aberdarensis</name>
    <dbReference type="NCBI Taxonomy" id="2316362"/>
    <lineage>
        <taxon>Eukaryota</taxon>
        <taxon>Fungi</taxon>
        <taxon>Dikarya</taxon>
        <taxon>Basidiomycota</taxon>
        <taxon>Agaricomycotina</taxon>
        <taxon>Agaricomycetes</taxon>
        <taxon>Agaricomycetidae</taxon>
        <taxon>Agaricales</taxon>
        <taxon>Agaricineae</taxon>
        <taxon>Psathyrellaceae</taxon>
        <taxon>Candolleomyces</taxon>
    </lineage>
</organism>
<evidence type="ECO:0000313" key="3">
    <source>
        <dbReference type="Proteomes" id="UP000290288"/>
    </source>
</evidence>
<feature type="compositionally biased region" description="Low complexity" evidence="1">
    <location>
        <begin position="573"/>
        <end position="591"/>
    </location>
</feature>
<feature type="region of interest" description="Disordered" evidence="1">
    <location>
        <begin position="560"/>
        <end position="629"/>
    </location>
</feature>
<reference evidence="2 3" key="1">
    <citation type="submission" date="2019-01" db="EMBL/GenBank/DDBJ databases">
        <title>Draft genome sequence of Psathyrella aberdarensis IHI B618.</title>
        <authorList>
            <person name="Buettner E."/>
            <person name="Kellner H."/>
        </authorList>
    </citation>
    <scope>NUCLEOTIDE SEQUENCE [LARGE SCALE GENOMIC DNA]</scope>
    <source>
        <strain evidence="2 3">IHI B618</strain>
    </source>
</reference>
<comment type="caution">
    <text evidence="2">The sequence shown here is derived from an EMBL/GenBank/DDBJ whole genome shotgun (WGS) entry which is preliminary data.</text>
</comment>
<dbReference type="AlphaFoldDB" id="A0A4Q2D072"/>